<name>A0ABW4IPD3_9ACTN</name>
<organism evidence="4 5">
    <name type="scientific">Streptomyces caeni</name>
    <dbReference type="NCBI Taxonomy" id="2307231"/>
    <lineage>
        <taxon>Bacteria</taxon>
        <taxon>Bacillati</taxon>
        <taxon>Actinomycetota</taxon>
        <taxon>Actinomycetes</taxon>
        <taxon>Kitasatosporales</taxon>
        <taxon>Streptomycetaceae</taxon>
        <taxon>Streptomyces</taxon>
    </lineage>
</organism>
<dbReference type="InterPro" id="IPR045851">
    <property type="entry name" value="AMP-bd_C_sf"/>
</dbReference>
<dbReference type="PANTHER" id="PTHR43201:SF32">
    <property type="entry name" value="2-SUCCINYLBENZOATE--COA LIGASE, CHLOROPLASTIC_PEROXISOMAL"/>
    <property type="match status" value="1"/>
</dbReference>
<dbReference type="Gene3D" id="3.30.300.30">
    <property type="match status" value="1"/>
</dbReference>
<dbReference type="RefSeq" id="WP_381081997.1">
    <property type="nucleotide sequence ID" value="NZ_JBHUDX010000030.1"/>
</dbReference>
<comment type="caution">
    <text evidence="4">The sequence shown here is derived from an EMBL/GenBank/DDBJ whole genome shotgun (WGS) entry which is preliminary data.</text>
</comment>
<feature type="domain" description="AMP-dependent synthetase/ligase" evidence="2">
    <location>
        <begin position="36"/>
        <end position="363"/>
    </location>
</feature>
<feature type="region of interest" description="Disordered" evidence="1">
    <location>
        <begin position="505"/>
        <end position="527"/>
    </location>
</feature>
<dbReference type="Pfam" id="PF00501">
    <property type="entry name" value="AMP-binding"/>
    <property type="match status" value="1"/>
</dbReference>
<evidence type="ECO:0000259" key="2">
    <source>
        <dbReference type="Pfam" id="PF00501"/>
    </source>
</evidence>
<evidence type="ECO:0000259" key="3">
    <source>
        <dbReference type="Pfam" id="PF13193"/>
    </source>
</evidence>
<dbReference type="Proteomes" id="UP001597261">
    <property type="component" value="Unassembled WGS sequence"/>
</dbReference>
<dbReference type="InterPro" id="IPR000873">
    <property type="entry name" value="AMP-dep_synth/lig_dom"/>
</dbReference>
<dbReference type="EMBL" id="JBHUDX010000030">
    <property type="protein sequence ID" value="MFD1659160.1"/>
    <property type="molecule type" value="Genomic_DNA"/>
</dbReference>
<sequence length="527" mass="55116">MTDTEHGPLDTSGITRGPDGIARYDNLPVSLLEAIRASAEAYADVEAVVEVGGPRLTYAQLWARASEVAGGLRQRGIAPGDRTAILLPAGADWVCAFLGSVLAGAIVVPVNTRFAQPEVDYVLTDSGAAYVFRPGEPLPAGPPAAHEDSAHTDPVAIFYTSGTTGFPKGAVTTNENFLSNIETTLRVLGVDRSDGPALRNLISVPLFHVTGCNTQLLVQLAVGGTAVILPAFDVGRFVTTIAEERINIVITVPAIYNLVIAHPDFASLDTSGVILAAYGGAPIAPALVARIKDAFPSARVGNGFGLTEVASIATFLPHEWSTDHADSVGFAAPVVDLGLADADPRTGVGELLVRGPNRVAGYWNKPEATAATFVDGWLHTGDLARIDDEGLVHIVDRAKDMINRGGENVYCVEVENALAGAPGVAEAAVLGVPDEVMGEKVGAVVVPAAAGSFDVGAMLAYLAERLADFKIPQYVAVRDTPLPRNPGGKVLKGALRGETEWGTLVRGRQGRQPRARTRNCPTGDPPQ</sequence>
<dbReference type="InterPro" id="IPR020845">
    <property type="entry name" value="AMP-binding_CS"/>
</dbReference>
<proteinExistence type="predicted"/>
<reference evidence="5" key="1">
    <citation type="journal article" date="2019" name="Int. J. Syst. Evol. Microbiol.">
        <title>The Global Catalogue of Microorganisms (GCM) 10K type strain sequencing project: providing services to taxonomists for standard genome sequencing and annotation.</title>
        <authorList>
            <consortium name="The Broad Institute Genomics Platform"/>
            <consortium name="The Broad Institute Genome Sequencing Center for Infectious Disease"/>
            <person name="Wu L."/>
            <person name="Ma J."/>
        </authorList>
    </citation>
    <scope>NUCLEOTIDE SEQUENCE [LARGE SCALE GENOMIC DNA]</scope>
    <source>
        <strain evidence="5">CGMCC 1.12470</strain>
    </source>
</reference>
<dbReference type="Gene3D" id="3.40.50.12780">
    <property type="entry name" value="N-terminal domain of ligase-like"/>
    <property type="match status" value="1"/>
</dbReference>
<protein>
    <submittedName>
        <fullName evidence="4">Class I adenylate-forming enzyme family protein</fullName>
    </submittedName>
</protein>
<accession>A0ABW4IPD3</accession>
<evidence type="ECO:0000313" key="4">
    <source>
        <dbReference type="EMBL" id="MFD1659160.1"/>
    </source>
</evidence>
<dbReference type="InterPro" id="IPR042099">
    <property type="entry name" value="ANL_N_sf"/>
</dbReference>
<evidence type="ECO:0000313" key="5">
    <source>
        <dbReference type="Proteomes" id="UP001597261"/>
    </source>
</evidence>
<feature type="domain" description="AMP-binding enzyme C-terminal" evidence="3">
    <location>
        <begin position="413"/>
        <end position="489"/>
    </location>
</feature>
<gene>
    <name evidence="4" type="ORF">ACFSL4_13300</name>
</gene>
<evidence type="ECO:0000256" key="1">
    <source>
        <dbReference type="SAM" id="MobiDB-lite"/>
    </source>
</evidence>
<feature type="compositionally biased region" description="Basic residues" evidence="1">
    <location>
        <begin position="508"/>
        <end position="517"/>
    </location>
</feature>
<dbReference type="Pfam" id="PF13193">
    <property type="entry name" value="AMP-binding_C"/>
    <property type="match status" value="1"/>
</dbReference>
<dbReference type="PROSITE" id="PS00455">
    <property type="entry name" value="AMP_BINDING"/>
    <property type="match status" value="1"/>
</dbReference>
<dbReference type="PANTHER" id="PTHR43201">
    <property type="entry name" value="ACYL-COA SYNTHETASE"/>
    <property type="match status" value="1"/>
</dbReference>
<keyword evidence="5" id="KW-1185">Reference proteome</keyword>
<dbReference type="SUPFAM" id="SSF56801">
    <property type="entry name" value="Acetyl-CoA synthetase-like"/>
    <property type="match status" value="1"/>
</dbReference>
<dbReference type="InterPro" id="IPR025110">
    <property type="entry name" value="AMP-bd_C"/>
</dbReference>